<dbReference type="Proteomes" id="UP000001396">
    <property type="component" value="Unassembled WGS sequence"/>
</dbReference>
<feature type="transmembrane region" description="Helical" evidence="2">
    <location>
        <begin position="54"/>
        <end position="73"/>
    </location>
</feature>
<feature type="compositionally biased region" description="Pro residues" evidence="1">
    <location>
        <begin position="189"/>
        <end position="202"/>
    </location>
</feature>
<feature type="region of interest" description="Disordered" evidence="1">
    <location>
        <begin position="163"/>
        <end position="218"/>
    </location>
</feature>
<keyword evidence="2" id="KW-0472">Membrane</keyword>
<comment type="caution">
    <text evidence="3">The sequence shown here is derived from an EMBL/GenBank/DDBJ whole genome shotgun (WGS) entry which is preliminary data.</text>
</comment>
<keyword evidence="4" id="KW-1185">Reference proteome</keyword>
<evidence type="ECO:0000313" key="3">
    <source>
        <dbReference type="EMBL" id="EFA86604.1"/>
    </source>
</evidence>
<protein>
    <submittedName>
        <fullName evidence="3">Uncharacterized protein</fullName>
    </submittedName>
</protein>
<sequence length="218" mass="24835">MASGINTTWIFPLDGEQTKVEVHGRKCIKVNDIEVPFTPNVAERTLEFIYKGHYFKVTNGATVYLGLNIQLYLDNHNIVDGTPYIQFSKSGAIVVFVLFLVLGILFGLFIVGPILIYMLVIFLIFRKRTINIKHLPTPVSFSGNYTSETTPILHQVVVVPPQTTQQPQQPMPTGQAPYYQPNNVAYQPYQPPQQQQPPPPQYYQPYQQQPEQQLKNID</sequence>
<name>D3AWD1_HETP5</name>
<keyword evidence="2" id="KW-0812">Transmembrane</keyword>
<feature type="compositionally biased region" description="Low complexity" evidence="1">
    <location>
        <begin position="203"/>
        <end position="218"/>
    </location>
</feature>
<dbReference type="GeneID" id="31355939"/>
<reference evidence="3 4" key="1">
    <citation type="journal article" date="2011" name="Genome Res.">
        <title>Phylogeny-wide analysis of social amoeba genomes highlights ancient origins for complex intercellular communication.</title>
        <authorList>
            <person name="Heidel A.J."/>
            <person name="Lawal H.M."/>
            <person name="Felder M."/>
            <person name="Schilde C."/>
            <person name="Helps N.R."/>
            <person name="Tunggal B."/>
            <person name="Rivero F."/>
            <person name="John U."/>
            <person name="Schleicher M."/>
            <person name="Eichinger L."/>
            <person name="Platzer M."/>
            <person name="Noegel A.A."/>
            <person name="Schaap P."/>
            <person name="Gloeckner G."/>
        </authorList>
    </citation>
    <scope>NUCLEOTIDE SEQUENCE [LARGE SCALE GENOMIC DNA]</scope>
    <source>
        <strain evidence="4">ATCC 26659 / Pp 5 / PN500</strain>
    </source>
</reference>
<accession>D3AWD1</accession>
<keyword evidence="2" id="KW-1133">Transmembrane helix</keyword>
<dbReference type="InParanoid" id="D3AWD1"/>
<dbReference type="RefSeq" id="XP_020438709.1">
    <property type="nucleotide sequence ID" value="XM_020571435.1"/>
</dbReference>
<dbReference type="OMA" id="GINTTWI"/>
<dbReference type="EMBL" id="ADBJ01000002">
    <property type="protein sequence ID" value="EFA86604.1"/>
    <property type="molecule type" value="Genomic_DNA"/>
</dbReference>
<evidence type="ECO:0000256" key="2">
    <source>
        <dbReference type="SAM" id="Phobius"/>
    </source>
</evidence>
<feature type="transmembrane region" description="Helical" evidence="2">
    <location>
        <begin position="93"/>
        <end position="125"/>
    </location>
</feature>
<feature type="compositionally biased region" description="Low complexity" evidence="1">
    <location>
        <begin position="177"/>
        <end position="188"/>
    </location>
</feature>
<proteinExistence type="predicted"/>
<evidence type="ECO:0000313" key="4">
    <source>
        <dbReference type="Proteomes" id="UP000001396"/>
    </source>
</evidence>
<evidence type="ECO:0000256" key="1">
    <source>
        <dbReference type="SAM" id="MobiDB-lite"/>
    </source>
</evidence>
<gene>
    <name evidence="3" type="ORF">PPL_00405</name>
</gene>
<organism evidence="3 4">
    <name type="scientific">Heterostelium pallidum (strain ATCC 26659 / Pp 5 / PN500)</name>
    <name type="common">Cellular slime mold</name>
    <name type="synonym">Polysphondylium pallidum</name>
    <dbReference type="NCBI Taxonomy" id="670386"/>
    <lineage>
        <taxon>Eukaryota</taxon>
        <taxon>Amoebozoa</taxon>
        <taxon>Evosea</taxon>
        <taxon>Eumycetozoa</taxon>
        <taxon>Dictyostelia</taxon>
        <taxon>Acytosteliales</taxon>
        <taxon>Acytosteliaceae</taxon>
        <taxon>Heterostelium</taxon>
    </lineage>
</organism>
<dbReference type="STRING" id="670386.D3AWD1"/>
<dbReference type="AlphaFoldDB" id="D3AWD1"/>